<feature type="transmembrane region" description="Helical" evidence="8">
    <location>
        <begin position="235"/>
        <end position="253"/>
    </location>
</feature>
<dbReference type="GO" id="GO:0016491">
    <property type="term" value="F:oxidoreductase activity"/>
    <property type="evidence" value="ECO:0007669"/>
    <property type="project" value="UniProtKB-KW"/>
</dbReference>
<dbReference type="EC" id="1.-.-.-" evidence="10"/>
<feature type="transmembrane region" description="Helical" evidence="8">
    <location>
        <begin position="362"/>
        <end position="380"/>
    </location>
</feature>
<feature type="transmembrane region" description="Helical" evidence="8">
    <location>
        <begin position="324"/>
        <end position="342"/>
    </location>
</feature>
<feature type="transmembrane region" description="Helical" evidence="8">
    <location>
        <begin position="400"/>
        <end position="425"/>
    </location>
</feature>
<sequence length="536" mass="59856">MRLYFLVMAPIFISLLMYILPLKGAFRSFISLTLHFSLIVMSVSNLLSVKSSGIPITAAISANDILGISLYSDLIASVFVVLISLLFFVFSVYSFEDYLKDKLFQFLFISLEGLIFLLFLSRDLFNIFVAVEASTIICSILIMYKRDSRSIYDGLFYLMISTVGMLFFLLGTAMLYKIFGVLDISALKNMMTMANVRALIVPYALIMAGVSLKCAFVPVFSWLPKAYGTPGAPPLISALLSGVYIKTGIYMYIRMRDMFSPMVDMDNFFIVIGILTSIVGILFALMQKDIKMILEYHTISQMGLILIAVSINDTYTKAGGLLHIMNHALFKSLLILAAGVIIYQYKTRNIYEIRGVFRRMPFTGLAILIGILGITGAPFFNGSVSKYFIQSGVKGAWIEWFIIFINLGTTLSFIKLGSILIPNPVERITLKESKPKSISMILLSLGCLFTGLGATTISKNLLGLDVKIKLSGYIEKGFIWIGFIVLSILIYKFGISRSKFFKKGYGLELSFNNISVILLVFFFIILGVYHFMVPVA</sequence>
<evidence type="ECO:0000256" key="8">
    <source>
        <dbReference type="SAM" id="Phobius"/>
    </source>
</evidence>
<comment type="caution">
    <text evidence="10">The sequence shown here is derived from an EMBL/GenBank/DDBJ whole genome shotgun (WGS) entry which is preliminary data.</text>
</comment>
<feature type="transmembrane region" description="Helical" evidence="8">
    <location>
        <begin position="268"/>
        <end position="286"/>
    </location>
</feature>
<evidence type="ECO:0000256" key="6">
    <source>
        <dbReference type="ARBA" id="ARBA00023136"/>
    </source>
</evidence>
<reference evidence="10 11" key="1">
    <citation type="submission" date="2016-09" db="EMBL/GenBank/DDBJ databases">
        <title>Genome sequence of Eubacterium angustum.</title>
        <authorList>
            <person name="Poehlein A."/>
            <person name="Daniel R."/>
        </authorList>
    </citation>
    <scope>NUCLEOTIDE SEQUENCE [LARGE SCALE GENOMIC DNA]</scope>
    <source>
        <strain evidence="10 11">DSM 1989</strain>
    </source>
</reference>
<keyword evidence="11" id="KW-1185">Reference proteome</keyword>
<protein>
    <submittedName>
        <fullName evidence="10">Hydrogenase-4 component B</fullName>
        <ecNumber evidence="10">1.-.-.-</ecNumber>
    </submittedName>
</protein>
<dbReference type="STRING" id="39480.EUAN_01080"/>
<feature type="domain" description="NADH:quinone oxidoreductase/Mrp antiporter transmembrane" evidence="9">
    <location>
        <begin position="121"/>
        <end position="409"/>
    </location>
</feature>
<feature type="transmembrane region" description="Helical" evidence="8">
    <location>
        <begin position="437"/>
        <end position="457"/>
    </location>
</feature>
<dbReference type="InterPro" id="IPR001750">
    <property type="entry name" value="ND/Mrp_TM"/>
</dbReference>
<accession>A0A1S1V9Q0</accession>
<dbReference type="AlphaFoldDB" id="A0A1S1V9Q0"/>
<feature type="transmembrane region" description="Helical" evidence="8">
    <location>
        <begin position="127"/>
        <end position="144"/>
    </location>
</feature>
<evidence type="ECO:0000256" key="4">
    <source>
        <dbReference type="ARBA" id="ARBA00022989"/>
    </source>
</evidence>
<dbReference type="OrthoDB" id="9807568at2"/>
<dbReference type="Pfam" id="PF00361">
    <property type="entry name" value="Proton_antipo_M"/>
    <property type="match status" value="1"/>
</dbReference>
<keyword evidence="4 8" id="KW-1133">Transmembrane helix</keyword>
<evidence type="ECO:0000313" key="11">
    <source>
        <dbReference type="Proteomes" id="UP000180254"/>
    </source>
</evidence>
<comment type="subcellular location">
    <subcellularLocation>
        <location evidence="1">Cell membrane</location>
        <topology evidence="1">Multi-pass membrane protein</topology>
    </subcellularLocation>
    <subcellularLocation>
        <location evidence="7">Membrane</location>
        <topology evidence="7">Multi-pass membrane protein</topology>
    </subcellularLocation>
</comment>
<evidence type="ECO:0000256" key="1">
    <source>
        <dbReference type="ARBA" id="ARBA00004651"/>
    </source>
</evidence>
<feature type="transmembrane region" description="Helical" evidence="8">
    <location>
        <begin position="68"/>
        <end position="91"/>
    </location>
</feature>
<proteinExistence type="predicted"/>
<name>A0A1S1V9Q0_9FIRM</name>
<dbReference type="PANTHER" id="PTHR42682:SF4">
    <property type="entry name" value="NADH-UBIQUINONE_PLASTOQUINONE"/>
    <property type="match status" value="1"/>
</dbReference>
<feature type="transmembrane region" description="Helical" evidence="8">
    <location>
        <begin position="156"/>
        <end position="179"/>
    </location>
</feature>
<evidence type="ECO:0000256" key="3">
    <source>
        <dbReference type="ARBA" id="ARBA00022692"/>
    </source>
</evidence>
<organism evidence="10 11">
    <name type="scientific">Andreesenia angusta</name>
    <dbReference type="NCBI Taxonomy" id="39480"/>
    <lineage>
        <taxon>Bacteria</taxon>
        <taxon>Bacillati</taxon>
        <taxon>Bacillota</taxon>
        <taxon>Tissierellia</taxon>
        <taxon>Tissierellales</taxon>
        <taxon>Gottschalkiaceae</taxon>
        <taxon>Andreesenia</taxon>
    </lineage>
</organism>
<feature type="transmembrane region" description="Helical" evidence="8">
    <location>
        <begin position="514"/>
        <end position="532"/>
    </location>
</feature>
<dbReference type="Proteomes" id="UP000180254">
    <property type="component" value="Unassembled WGS sequence"/>
</dbReference>
<keyword evidence="6 8" id="KW-0472">Membrane</keyword>
<keyword evidence="3 7" id="KW-0812">Transmembrane</keyword>
<dbReference type="PANTHER" id="PTHR42682">
    <property type="entry name" value="HYDROGENASE-4 COMPONENT F"/>
    <property type="match status" value="1"/>
</dbReference>
<feature type="transmembrane region" description="Helical" evidence="8">
    <location>
        <begin position="6"/>
        <end position="22"/>
    </location>
</feature>
<dbReference type="InterPro" id="IPR052175">
    <property type="entry name" value="ComplexI-like_HydComp"/>
</dbReference>
<dbReference type="GO" id="GO:0005886">
    <property type="term" value="C:plasma membrane"/>
    <property type="evidence" value="ECO:0007669"/>
    <property type="project" value="UniProtKB-SubCell"/>
</dbReference>
<feature type="transmembrane region" description="Helical" evidence="8">
    <location>
        <begin position="199"/>
        <end position="223"/>
    </location>
</feature>
<evidence type="ECO:0000256" key="5">
    <source>
        <dbReference type="ARBA" id="ARBA00023002"/>
    </source>
</evidence>
<evidence type="ECO:0000313" key="10">
    <source>
        <dbReference type="EMBL" id="OHW63244.1"/>
    </source>
</evidence>
<evidence type="ECO:0000259" key="9">
    <source>
        <dbReference type="Pfam" id="PF00361"/>
    </source>
</evidence>
<feature type="transmembrane region" description="Helical" evidence="8">
    <location>
        <begin position="477"/>
        <end position="494"/>
    </location>
</feature>
<evidence type="ECO:0000256" key="7">
    <source>
        <dbReference type="RuleBase" id="RU000320"/>
    </source>
</evidence>
<dbReference type="EMBL" id="MKIE01000001">
    <property type="protein sequence ID" value="OHW63244.1"/>
    <property type="molecule type" value="Genomic_DNA"/>
</dbReference>
<evidence type="ECO:0000256" key="2">
    <source>
        <dbReference type="ARBA" id="ARBA00022475"/>
    </source>
</evidence>
<keyword evidence="5 10" id="KW-0560">Oxidoreductase</keyword>
<feature type="transmembrane region" description="Helical" evidence="8">
    <location>
        <begin position="29"/>
        <end position="48"/>
    </location>
</feature>
<keyword evidence="2" id="KW-1003">Cell membrane</keyword>
<feature type="transmembrane region" description="Helical" evidence="8">
    <location>
        <begin position="103"/>
        <end position="121"/>
    </location>
</feature>
<gene>
    <name evidence="10" type="primary">hyfB_1</name>
    <name evidence="10" type="ORF">EUAN_01080</name>
</gene>